<dbReference type="Pfam" id="PF12739">
    <property type="entry name" value="TRAPPC-Trs85"/>
    <property type="match status" value="1"/>
</dbReference>
<reference evidence="2" key="1">
    <citation type="submission" date="2020-11" db="EMBL/GenBank/DDBJ databases">
        <authorList>
            <consortium name="DOE Joint Genome Institute"/>
            <person name="Ahrendt S."/>
            <person name="Riley R."/>
            <person name="Andreopoulos W."/>
            <person name="LaButti K."/>
            <person name="Pangilinan J."/>
            <person name="Ruiz-duenas F.J."/>
            <person name="Barrasa J.M."/>
            <person name="Sanchez-Garcia M."/>
            <person name="Camarero S."/>
            <person name="Miyauchi S."/>
            <person name="Serrano A."/>
            <person name="Linde D."/>
            <person name="Babiker R."/>
            <person name="Drula E."/>
            <person name="Ayuso-Fernandez I."/>
            <person name="Pacheco R."/>
            <person name="Padilla G."/>
            <person name="Ferreira P."/>
            <person name="Barriuso J."/>
            <person name="Kellner H."/>
            <person name="Castanera R."/>
            <person name="Alfaro M."/>
            <person name="Ramirez L."/>
            <person name="Pisabarro A.G."/>
            <person name="Kuo A."/>
            <person name="Tritt A."/>
            <person name="Lipzen A."/>
            <person name="He G."/>
            <person name="Yan M."/>
            <person name="Ng V."/>
            <person name="Cullen D."/>
            <person name="Martin F."/>
            <person name="Rosso M.-N."/>
            <person name="Henrissat B."/>
            <person name="Hibbett D."/>
            <person name="Martinez A.T."/>
            <person name="Grigoriev I.V."/>
        </authorList>
    </citation>
    <scope>NUCLEOTIDE SEQUENCE</scope>
    <source>
        <strain evidence="2">AH 44721</strain>
    </source>
</reference>
<feature type="compositionally biased region" description="Pro residues" evidence="1">
    <location>
        <begin position="224"/>
        <end position="239"/>
    </location>
</feature>
<organism evidence="2 3">
    <name type="scientific">Gymnopilus junonius</name>
    <name type="common">Spectacular rustgill mushroom</name>
    <name type="synonym">Gymnopilus spectabilis subsp. junonius</name>
    <dbReference type="NCBI Taxonomy" id="109634"/>
    <lineage>
        <taxon>Eukaryota</taxon>
        <taxon>Fungi</taxon>
        <taxon>Dikarya</taxon>
        <taxon>Basidiomycota</taxon>
        <taxon>Agaricomycotina</taxon>
        <taxon>Agaricomycetes</taxon>
        <taxon>Agaricomycetidae</taxon>
        <taxon>Agaricales</taxon>
        <taxon>Agaricineae</taxon>
        <taxon>Hymenogastraceae</taxon>
        <taxon>Gymnopilus</taxon>
    </lineage>
</organism>
<evidence type="ECO:0000313" key="3">
    <source>
        <dbReference type="Proteomes" id="UP000724874"/>
    </source>
</evidence>
<protein>
    <submittedName>
        <fullName evidence="2">ER-golgi trafficking TRAPP I complex 85 kDa subunit-domain-containing protein</fullName>
    </submittedName>
</protein>
<accession>A0A9P5TTQ8</accession>
<name>A0A9P5TTQ8_GYMJU</name>
<dbReference type="PANTHER" id="PTHR12975:SF6">
    <property type="entry name" value="TRAFFICKING PROTEIN PARTICLE COMPLEX SUBUNIT 8"/>
    <property type="match status" value="1"/>
</dbReference>
<feature type="region of interest" description="Disordered" evidence="1">
    <location>
        <begin position="224"/>
        <end position="259"/>
    </location>
</feature>
<dbReference type="Proteomes" id="UP000724874">
    <property type="component" value="Unassembled WGS sequence"/>
</dbReference>
<feature type="compositionally biased region" description="Polar residues" evidence="1">
    <location>
        <begin position="320"/>
        <end position="348"/>
    </location>
</feature>
<evidence type="ECO:0000256" key="1">
    <source>
        <dbReference type="SAM" id="MobiDB-lite"/>
    </source>
</evidence>
<dbReference type="OrthoDB" id="203724at2759"/>
<feature type="compositionally biased region" description="Low complexity" evidence="1">
    <location>
        <begin position="240"/>
        <end position="254"/>
    </location>
</feature>
<comment type="caution">
    <text evidence="2">The sequence shown here is derived from an EMBL/GenBank/DDBJ whole genome shotgun (WGS) entry which is preliminary data.</text>
</comment>
<dbReference type="InterPro" id="IPR024420">
    <property type="entry name" value="TRAPP_III_complex_Trs85"/>
</dbReference>
<sequence>MLPYSLSPHICIIASPDLNELLERSSLPPLPHILQSFSPLPQVTTRTTSLVSVPHASFSLRFSDLQEVEEACREDDDQRAIRTIDWMTARIGKRCAKWVQDMEAVGERDVIRTPWWDELRRCAEGDFVPAKSEGWNHPTAVILAVSTTAPNPLQAITALHSRSNQFPPWVDTNFLRYTLIIHPKNSPLSDEEAGALYNAVKKQFGLHSYLLSLDLPIPPPPPIPVPALMPRLPPPPSPESPQQQPVTPTTPNIPGSSTNQTILNTLRMEEKDIQQTARFTREFLVMSLIPWMEKYVVEWNENFSSTRRLPSRLFSSTRRLFGSQSSTPVHTPSASTHSLPGRSQSVSLNGGPAPPTQHRRLAEFATILGDLKVAIPVWEALRKEGRGGSDILPLLLAPSPAVPLHAQSALSSIHPDIADLPPHAQVRALLVAVRWENGIATQDFVGNAEEAPSALLLAQAALLSSKKSARRRAALWYVSAANRLEKCGNKPLTMYFLRKAQDLYSVPLPKELSPSFWDSEGKNPNAPDGLEDVRSGIAHPLGRLLYTTGDLAGAVKLFLTLLRGGTILSTNLGLPAPGDDAAKLPSNDKVYLDDFRVAYNYWKSTRPDGISNTNLQIPVKFCVRKQTRLRFPTESSDDNANFWTSRQEDWKMFWRSRGGKENVVPAGKASTNELFWVDLFLHNPLDTEVNLSNITLAVQELDPSGSAQVEDLVEVEVINDVVLGSKESVTVPVSLRVKRPARLSITHAKYDFLSLLPITESLACRGRRLHDTALQRQQRTYAPDVIMKVEVGPSDHRLLVNCIEGDRLVLLQGENKLIRLWLTNAGSKPIKEVWAVPGPDDDIWLGPEHDRKDLAPGPELLESSNSLLSSKPHRLSGADTSFTILPGESIEVSAILHAETTGHHELSILFVFREDETQPTFHSTRLTSPYEVQPLLGISVTAGPSQSEDYLFFLHLDVTNVSQTASIDIPQLTCLSPQWICRALEDHISCVVLMPLLPLLTLNASSSGNIGCAETLHFVSKKLSNLLKGLDISDLTPPSIGIHYSHISQDSAQRSLQSPAILKFIESGRRKFMLDSMTRLLPHISSSSLPAIFPLYNPFAVDLIVFWEIPSRGVSGHVTVHGTTLGATHGMLDGIIEEVESAKVKRSMYAETRRENMEVLDAIRNSDWNAEMNPVVLSSKDMGTQLHDFTNGPGRVSVEFRLRNHSLTHSAQYTLRLRSNGAQSSTNFLPPLYAGRMTFRGTIPPAGSTTVHPTLWIPRPGTYSLNQWTVETDVDKLDSPGTKWRRYSQDAAESETACLVVCDSRMS</sequence>
<evidence type="ECO:0000313" key="2">
    <source>
        <dbReference type="EMBL" id="KAF8913001.1"/>
    </source>
</evidence>
<dbReference type="PANTHER" id="PTHR12975">
    <property type="entry name" value="TRANSPORT PROTEIN TRAPP"/>
    <property type="match status" value="1"/>
</dbReference>
<dbReference type="EMBL" id="JADNYJ010000002">
    <property type="protein sequence ID" value="KAF8913001.1"/>
    <property type="molecule type" value="Genomic_DNA"/>
</dbReference>
<dbReference type="GO" id="GO:1990072">
    <property type="term" value="C:TRAPPIII protein complex"/>
    <property type="evidence" value="ECO:0007669"/>
    <property type="project" value="TreeGrafter"/>
</dbReference>
<feature type="region of interest" description="Disordered" evidence="1">
    <location>
        <begin position="320"/>
        <end position="354"/>
    </location>
</feature>
<keyword evidence="3" id="KW-1185">Reference proteome</keyword>
<proteinExistence type="predicted"/>
<gene>
    <name evidence="2" type="ORF">CPB84DRAFT_1670818</name>
</gene>